<feature type="transmembrane region" description="Helical" evidence="7">
    <location>
        <begin position="251"/>
        <end position="274"/>
    </location>
</feature>
<feature type="transmembrane region" description="Helical" evidence="7">
    <location>
        <begin position="96"/>
        <end position="115"/>
    </location>
</feature>
<feature type="domain" description="Cyclic nucleotide-binding" evidence="8">
    <location>
        <begin position="428"/>
        <end position="545"/>
    </location>
</feature>
<dbReference type="InterPro" id="IPR000595">
    <property type="entry name" value="cNMP-bd_dom"/>
</dbReference>
<dbReference type="Pfam" id="PF00520">
    <property type="entry name" value="Ion_trans"/>
    <property type="match status" value="1"/>
</dbReference>
<dbReference type="PROSITE" id="PS50042">
    <property type="entry name" value="CNMP_BINDING_3"/>
    <property type="match status" value="1"/>
</dbReference>
<dbReference type="Gene3D" id="1.10.287.70">
    <property type="match status" value="1"/>
</dbReference>
<evidence type="ECO:0000256" key="7">
    <source>
        <dbReference type="SAM" id="Phobius"/>
    </source>
</evidence>
<dbReference type="eggNOG" id="KOG0498">
    <property type="taxonomic scope" value="Eukaryota"/>
</dbReference>
<evidence type="ECO:0000256" key="4">
    <source>
        <dbReference type="ARBA" id="ARBA00022989"/>
    </source>
</evidence>
<dbReference type="InterPro" id="IPR051413">
    <property type="entry name" value="K/Na_HCN_channel"/>
</dbReference>
<accession>D6WKC6</accession>
<dbReference type="Gene3D" id="1.10.287.630">
    <property type="entry name" value="Helix hairpin bin"/>
    <property type="match status" value="1"/>
</dbReference>
<comment type="subcellular location">
    <subcellularLocation>
        <location evidence="1">Membrane</location>
        <topology evidence="1">Multi-pass membrane protein</topology>
    </subcellularLocation>
</comment>
<dbReference type="PANTHER" id="PTHR45689:SF14">
    <property type="entry name" value="CYCLIC NUCLEOTIDE-GATED CATION CHANNEL SUBUNIT A-LIKE PROTEIN"/>
    <property type="match status" value="1"/>
</dbReference>
<feature type="transmembrane region" description="Helical" evidence="7">
    <location>
        <begin position="185"/>
        <end position="204"/>
    </location>
</feature>
<dbReference type="Gene3D" id="2.60.120.10">
    <property type="entry name" value="Jelly Rolls"/>
    <property type="match status" value="1"/>
</dbReference>
<evidence type="ECO:0000256" key="1">
    <source>
        <dbReference type="ARBA" id="ARBA00004141"/>
    </source>
</evidence>
<protein>
    <submittedName>
        <fullName evidence="9">Cyclic nucleotide-gated cation channel subunit A-like Protein</fullName>
    </submittedName>
</protein>
<feature type="transmembrane region" description="Helical" evidence="7">
    <location>
        <begin position="326"/>
        <end position="351"/>
    </location>
</feature>
<dbReference type="KEGG" id="tca:659980"/>
<evidence type="ECO:0000256" key="2">
    <source>
        <dbReference type="ARBA" id="ARBA00022448"/>
    </source>
</evidence>
<dbReference type="InterPro" id="IPR018488">
    <property type="entry name" value="cNMP-bd_CS"/>
</dbReference>
<dbReference type="GO" id="GO:0071805">
    <property type="term" value="P:potassium ion transmembrane transport"/>
    <property type="evidence" value="ECO:0000318"/>
    <property type="project" value="GO_Central"/>
</dbReference>
<evidence type="ECO:0000313" key="10">
    <source>
        <dbReference type="Proteomes" id="UP000007266"/>
    </source>
</evidence>
<dbReference type="AlphaFoldDB" id="D6WKC6"/>
<dbReference type="CDD" id="cd00038">
    <property type="entry name" value="CAP_ED"/>
    <property type="match status" value="1"/>
</dbReference>
<keyword evidence="4 7" id="KW-1133">Transmembrane helix</keyword>
<keyword evidence="5" id="KW-0406">Ion transport</keyword>
<dbReference type="InterPro" id="IPR005821">
    <property type="entry name" value="Ion_trans_dom"/>
</dbReference>
<feature type="transmembrane region" description="Helical" evidence="7">
    <location>
        <begin position="143"/>
        <end position="164"/>
    </location>
</feature>
<dbReference type="GO" id="GO:0003254">
    <property type="term" value="P:regulation of membrane depolarization"/>
    <property type="evidence" value="ECO:0000318"/>
    <property type="project" value="GO_Central"/>
</dbReference>
<dbReference type="Proteomes" id="UP000007266">
    <property type="component" value="Linkage group 5"/>
</dbReference>
<dbReference type="SUPFAM" id="SSF51206">
    <property type="entry name" value="cAMP-binding domain-like"/>
    <property type="match status" value="1"/>
</dbReference>
<evidence type="ECO:0000256" key="3">
    <source>
        <dbReference type="ARBA" id="ARBA00022692"/>
    </source>
</evidence>
<dbReference type="SMART" id="SM00100">
    <property type="entry name" value="cNMP"/>
    <property type="match status" value="1"/>
</dbReference>
<feature type="transmembrane region" description="Helical" evidence="7">
    <location>
        <begin position="294"/>
        <end position="314"/>
    </location>
</feature>
<dbReference type="STRING" id="7070.D6WKC6"/>
<keyword evidence="2" id="KW-0813">Transport</keyword>
<dbReference type="HOGENOM" id="CLU_005746_15_2_1"/>
<keyword evidence="3 7" id="KW-0812">Transmembrane</keyword>
<reference evidence="9 10" key="2">
    <citation type="journal article" date="2010" name="Nucleic Acids Res.">
        <title>BeetleBase in 2010: revisions to provide comprehensive genomic information for Tribolium castaneum.</title>
        <authorList>
            <person name="Kim H.S."/>
            <person name="Murphy T."/>
            <person name="Xia J."/>
            <person name="Caragea D."/>
            <person name="Park Y."/>
            <person name="Beeman R.W."/>
            <person name="Lorenzen M.D."/>
            <person name="Butcher S."/>
            <person name="Manak J.R."/>
            <person name="Brown S.J."/>
        </authorList>
    </citation>
    <scope>GENOME REANNOTATION</scope>
    <source>
        <strain evidence="9 10">Georgia GA2</strain>
    </source>
</reference>
<dbReference type="InterPro" id="IPR018490">
    <property type="entry name" value="cNMP-bd_dom_sf"/>
</dbReference>
<dbReference type="EMBL" id="KQ971342">
    <property type="protein sequence ID" value="EFA03600.1"/>
    <property type="molecule type" value="Genomic_DNA"/>
</dbReference>
<dbReference type="GO" id="GO:0035725">
    <property type="term" value="P:sodium ion transmembrane transport"/>
    <property type="evidence" value="ECO:0000318"/>
    <property type="project" value="GO_Central"/>
</dbReference>
<dbReference type="SUPFAM" id="SSF81324">
    <property type="entry name" value="Voltage-gated potassium channels"/>
    <property type="match status" value="1"/>
</dbReference>
<evidence type="ECO:0000256" key="6">
    <source>
        <dbReference type="ARBA" id="ARBA00023136"/>
    </source>
</evidence>
<sequence length="565" mass="66296">MGAIVSLIRLNIRQREVETHRCSIKVDESMSFLPPLRRSASCFQRFRRAFRKSILISERNPQSADYFRSKAEILRIRKEHVISKSWIIHPFSIFRAYYEMWMTVVWILVLFLMPADAAFDLLNPMHQHLLQEERKDVPNSIDPLSLCLRLLCIVDILMTFFTGFPVKKSRKVVMQQWKIAKKYVFSIYFITDLLASLPLEFVISDHNTQSLVDVFSFLRIIRLPTLYFYITRSLDVLGAKSLTIHILKNILVNYLVFHWFACFQYMIPQIRFYTYGEILAESWVERTDIPELPFISKYVICIFRAAGCLLCITFEEITIDVWEEKLLALASFIFGKVYVFYITVLLLNFLLRQRSLEVKYFETISQVQAYMSQKQLPMSMQTRLLQFYDYKYNKKFFKERGIASLLSEKLKGEINLNVCSKLVQNVELLAHLPQQTLEQVVTNLKPEIYLSNDIIIKAGSVGDCMYFLASGTVGVWTPSGKEVCHLHDGAYFGEISLVFKDKRRTANIVAVEICEVYKLDRRAFKNCFKTNTELYKMLEDVANERMEITQMYEDVHTKTFMELSH</sequence>
<proteinExistence type="predicted"/>
<keyword evidence="6 7" id="KW-0472">Membrane</keyword>
<dbReference type="PANTHER" id="PTHR45689">
    <property type="entry name" value="I[[H]] CHANNEL, ISOFORM E"/>
    <property type="match status" value="1"/>
</dbReference>
<reference evidence="9 10" key="1">
    <citation type="journal article" date="2008" name="Nature">
        <title>The genome of the model beetle and pest Tribolium castaneum.</title>
        <authorList>
            <consortium name="Tribolium Genome Sequencing Consortium"/>
            <person name="Richards S."/>
            <person name="Gibbs R.A."/>
            <person name="Weinstock G.M."/>
            <person name="Brown S.J."/>
            <person name="Denell R."/>
            <person name="Beeman R.W."/>
            <person name="Gibbs R."/>
            <person name="Beeman R.W."/>
            <person name="Brown S.J."/>
            <person name="Bucher G."/>
            <person name="Friedrich M."/>
            <person name="Grimmelikhuijzen C.J."/>
            <person name="Klingler M."/>
            <person name="Lorenzen M."/>
            <person name="Richards S."/>
            <person name="Roth S."/>
            <person name="Schroder R."/>
            <person name="Tautz D."/>
            <person name="Zdobnov E.M."/>
            <person name="Muzny D."/>
            <person name="Gibbs R.A."/>
            <person name="Weinstock G.M."/>
            <person name="Attaway T."/>
            <person name="Bell S."/>
            <person name="Buhay C.J."/>
            <person name="Chandrabose M.N."/>
            <person name="Chavez D."/>
            <person name="Clerk-Blankenburg K.P."/>
            <person name="Cree A."/>
            <person name="Dao M."/>
            <person name="Davis C."/>
            <person name="Chacko J."/>
            <person name="Dinh H."/>
            <person name="Dugan-Rocha S."/>
            <person name="Fowler G."/>
            <person name="Garner T.T."/>
            <person name="Garnes J."/>
            <person name="Gnirke A."/>
            <person name="Hawes A."/>
            <person name="Hernandez J."/>
            <person name="Hines S."/>
            <person name="Holder M."/>
            <person name="Hume J."/>
            <person name="Jhangiani S.N."/>
            <person name="Joshi V."/>
            <person name="Khan Z.M."/>
            <person name="Jackson L."/>
            <person name="Kovar C."/>
            <person name="Kowis A."/>
            <person name="Lee S."/>
            <person name="Lewis L.R."/>
            <person name="Margolis J."/>
            <person name="Morgan M."/>
            <person name="Nazareth L.V."/>
            <person name="Nguyen N."/>
            <person name="Okwuonu G."/>
            <person name="Parker D."/>
            <person name="Richards S."/>
            <person name="Ruiz S.J."/>
            <person name="Santibanez J."/>
            <person name="Savard J."/>
            <person name="Scherer S.E."/>
            <person name="Schneider B."/>
            <person name="Sodergren E."/>
            <person name="Tautz D."/>
            <person name="Vattahil S."/>
            <person name="Villasana D."/>
            <person name="White C.S."/>
            <person name="Wright R."/>
            <person name="Park Y."/>
            <person name="Beeman R.W."/>
            <person name="Lord J."/>
            <person name="Oppert B."/>
            <person name="Lorenzen M."/>
            <person name="Brown S."/>
            <person name="Wang L."/>
            <person name="Savard J."/>
            <person name="Tautz D."/>
            <person name="Richards S."/>
            <person name="Weinstock G."/>
            <person name="Gibbs R.A."/>
            <person name="Liu Y."/>
            <person name="Worley K."/>
            <person name="Weinstock G."/>
            <person name="Elsik C.G."/>
            <person name="Reese J.T."/>
            <person name="Elhaik E."/>
            <person name="Landan G."/>
            <person name="Graur D."/>
            <person name="Arensburger P."/>
            <person name="Atkinson P."/>
            <person name="Beeman R.W."/>
            <person name="Beidler J."/>
            <person name="Brown S.J."/>
            <person name="Demuth J.P."/>
            <person name="Drury D.W."/>
            <person name="Du Y.Z."/>
            <person name="Fujiwara H."/>
            <person name="Lorenzen M."/>
            <person name="Maselli V."/>
            <person name="Osanai M."/>
            <person name="Park Y."/>
            <person name="Robertson H.M."/>
            <person name="Tu Z."/>
            <person name="Wang J.J."/>
            <person name="Wang S."/>
            <person name="Richards S."/>
            <person name="Song H."/>
            <person name="Zhang L."/>
            <person name="Sodergren E."/>
            <person name="Werner D."/>
            <person name="Stanke M."/>
            <person name="Morgenstern B."/>
            <person name="Solovyev V."/>
            <person name="Kosarev P."/>
            <person name="Brown G."/>
            <person name="Chen H.C."/>
            <person name="Ermolaeva O."/>
            <person name="Hlavina W."/>
            <person name="Kapustin Y."/>
            <person name="Kiryutin B."/>
            <person name="Kitts P."/>
            <person name="Maglott D."/>
            <person name="Pruitt K."/>
            <person name="Sapojnikov V."/>
            <person name="Souvorov A."/>
            <person name="Mackey A.J."/>
            <person name="Waterhouse R.M."/>
            <person name="Wyder S."/>
            <person name="Zdobnov E.M."/>
            <person name="Zdobnov E.M."/>
            <person name="Wyder S."/>
            <person name="Kriventseva E.V."/>
            <person name="Kadowaki T."/>
            <person name="Bork P."/>
            <person name="Aranda M."/>
            <person name="Bao R."/>
            <person name="Beermann A."/>
            <person name="Berns N."/>
            <person name="Bolognesi R."/>
            <person name="Bonneton F."/>
            <person name="Bopp D."/>
            <person name="Brown S.J."/>
            <person name="Bucher G."/>
            <person name="Butts T."/>
            <person name="Chaumot A."/>
            <person name="Denell R.E."/>
            <person name="Ferrier D.E."/>
            <person name="Friedrich M."/>
            <person name="Gordon C.M."/>
            <person name="Jindra M."/>
            <person name="Klingler M."/>
            <person name="Lan Q."/>
            <person name="Lattorff H.M."/>
            <person name="Laudet V."/>
            <person name="von Levetsow C."/>
            <person name="Liu Z."/>
            <person name="Lutz R."/>
            <person name="Lynch J.A."/>
            <person name="da Fonseca R.N."/>
            <person name="Posnien N."/>
            <person name="Reuter R."/>
            <person name="Roth S."/>
            <person name="Savard J."/>
            <person name="Schinko J.B."/>
            <person name="Schmitt C."/>
            <person name="Schoppmeier M."/>
            <person name="Schroder R."/>
            <person name="Shippy T.D."/>
            <person name="Simonnet F."/>
            <person name="Marques-Souza H."/>
            <person name="Tautz D."/>
            <person name="Tomoyasu Y."/>
            <person name="Trauner J."/>
            <person name="Van der Zee M."/>
            <person name="Vervoort M."/>
            <person name="Wittkopp N."/>
            <person name="Wimmer E.A."/>
            <person name="Yang X."/>
            <person name="Jones A.K."/>
            <person name="Sattelle D.B."/>
            <person name="Ebert P.R."/>
            <person name="Nelson D."/>
            <person name="Scott J.G."/>
            <person name="Beeman R.W."/>
            <person name="Muthukrishnan S."/>
            <person name="Kramer K.J."/>
            <person name="Arakane Y."/>
            <person name="Beeman R.W."/>
            <person name="Zhu Q."/>
            <person name="Hogenkamp D."/>
            <person name="Dixit R."/>
            <person name="Oppert B."/>
            <person name="Jiang H."/>
            <person name="Zou Z."/>
            <person name="Marshall J."/>
            <person name="Elpidina E."/>
            <person name="Vinokurov K."/>
            <person name="Oppert C."/>
            <person name="Zou Z."/>
            <person name="Evans J."/>
            <person name="Lu Z."/>
            <person name="Zhao P."/>
            <person name="Sumathipala N."/>
            <person name="Altincicek B."/>
            <person name="Vilcinskas A."/>
            <person name="Williams M."/>
            <person name="Hultmark D."/>
            <person name="Hetru C."/>
            <person name="Jiang H."/>
            <person name="Grimmelikhuijzen C.J."/>
            <person name="Hauser F."/>
            <person name="Cazzamali G."/>
            <person name="Williamson M."/>
            <person name="Park Y."/>
            <person name="Li B."/>
            <person name="Tanaka Y."/>
            <person name="Predel R."/>
            <person name="Neupert S."/>
            <person name="Schachtner J."/>
            <person name="Verleyen P."/>
            <person name="Raible F."/>
            <person name="Bork P."/>
            <person name="Friedrich M."/>
            <person name="Walden K.K."/>
            <person name="Robertson H.M."/>
            <person name="Angeli S."/>
            <person name="Foret S."/>
            <person name="Bucher G."/>
            <person name="Schuetz S."/>
            <person name="Maleszka R."/>
            <person name="Wimmer E.A."/>
            <person name="Beeman R.W."/>
            <person name="Lorenzen M."/>
            <person name="Tomoyasu Y."/>
            <person name="Miller S.C."/>
            <person name="Grossmann D."/>
            <person name="Bucher G."/>
        </authorList>
    </citation>
    <scope>NUCLEOTIDE SEQUENCE [LARGE SCALE GENOMIC DNA]</scope>
    <source>
        <strain evidence="9 10">Georgia GA2</strain>
    </source>
</reference>
<dbReference type="Pfam" id="PF00027">
    <property type="entry name" value="cNMP_binding"/>
    <property type="match status" value="1"/>
</dbReference>
<evidence type="ECO:0000313" key="9">
    <source>
        <dbReference type="EMBL" id="EFA03600.1"/>
    </source>
</evidence>
<dbReference type="OrthoDB" id="2021138at2759"/>
<organism evidence="9 10">
    <name type="scientific">Tribolium castaneum</name>
    <name type="common">Red flour beetle</name>
    <dbReference type="NCBI Taxonomy" id="7070"/>
    <lineage>
        <taxon>Eukaryota</taxon>
        <taxon>Metazoa</taxon>
        <taxon>Ecdysozoa</taxon>
        <taxon>Arthropoda</taxon>
        <taxon>Hexapoda</taxon>
        <taxon>Insecta</taxon>
        <taxon>Pterygota</taxon>
        <taxon>Neoptera</taxon>
        <taxon>Endopterygota</taxon>
        <taxon>Coleoptera</taxon>
        <taxon>Polyphaga</taxon>
        <taxon>Cucujiformia</taxon>
        <taxon>Tenebrionidae</taxon>
        <taxon>Tenebrionidae incertae sedis</taxon>
        <taxon>Tribolium</taxon>
    </lineage>
</organism>
<dbReference type="GO" id="GO:0005249">
    <property type="term" value="F:voltage-gated potassium channel activity"/>
    <property type="evidence" value="ECO:0000318"/>
    <property type="project" value="GO_Central"/>
</dbReference>
<gene>
    <name evidence="9" type="primary">AUGUSTUS-3.0.2_13687</name>
    <name evidence="9" type="ORF">TcasGA2_TC013687</name>
</gene>
<dbReference type="GO" id="GO:0098855">
    <property type="term" value="C:HCN channel complex"/>
    <property type="evidence" value="ECO:0000318"/>
    <property type="project" value="GO_Central"/>
</dbReference>
<evidence type="ECO:0000259" key="8">
    <source>
        <dbReference type="PROSITE" id="PS50042"/>
    </source>
</evidence>
<keyword evidence="10" id="KW-1185">Reference proteome</keyword>
<evidence type="ECO:0000256" key="5">
    <source>
        <dbReference type="ARBA" id="ARBA00023065"/>
    </source>
</evidence>
<dbReference type="PROSITE" id="PS00889">
    <property type="entry name" value="CNMP_BINDING_2"/>
    <property type="match status" value="1"/>
</dbReference>
<dbReference type="OMA" id="CHEKDGG"/>
<dbReference type="InParanoid" id="D6WKC6"/>
<name>D6WKC6_TRICA</name>
<dbReference type="InterPro" id="IPR014710">
    <property type="entry name" value="RmlC-like_jellyroll"/>
</dbReference>
<dbReference type="PhylomeDB" id="D6WKC6"/>